<accession>A0ABC9U2P5</accession>
<protein>
    <submittedName>
        <fullName evidence="2">Uncharacterized protein</fullName>
    </submittedName>
</protein>
<evidence type="ECO:0000313" key="3">
    <source>
        <dbReference type="Proteomes" id="UP000016491"/>
    </source>
</evidence>
<evidence type="ECO:0000256" key="1">
    <source>
        <dbReference type="SAM" id="Phobius"/>
    </source>
</evidence>
<evidence type="ECO:0000313" key="2">
    <source>
        <dbReference type="EMBL" id="ERI79917.1"/>
    </source>
</evidence>
<dbReference type="Proteomes" id="UP000016491">
    <property type="component" value="Unassembled WGS sequence"/>
</dbReference>
<feature type="transmembrane region" description="Helical" evidence="1">
    <location>
        <begin position="43"/>
        <end position="66"/>
    </location>
</feature>
<keyword evidence="1" id="KW-1133">Transmembrane helix</keyword>
<name>A0ABC9U2P5_CLOSY</name>
<dbReference type="AlphaFoldDB" id="A0ABC9U2P5"/>
<keyword evidence="1" id="KW-0472">Membrane</keyword>
<organism evidence="2 3">
    <name type="scientific">[Clostridium] symbiosum ATCC 14940</name>
    <dbReference type="NCBI Taxonomy" id="411472"/>
    <lineage>
        <taxon>Bacteria</taxon>
        <taxon>Bacillati</taxon>
        <taxon>Bacillota</taxon>
        <taxon>Clostridia</taxon>
        <taxon>Lachnospirales</taxon>
        <taxon>Lachnospiraceae</taxon>
        <taxon>Otoolea</taxon>
    </lineage>
</organism>
<dbReference type="RefSeq" id="WP_021640690.1">
    <property type="nucleotide sequence ID" value="NZ_KE992800.1"/>
</dbReference>
<comment type="caution">
    <text evidence="2">The sequence shown here is derived from an EMBL/GenBank/DDBJ whole genome shotgun (WGS) entry which is preliminary data.</text>
</comment>
<sequence length="88" mass="9942">MTDIICSVLQFFTNLIVDHFPDLSVGSSQLGTISSSFETMIQFIAQVNFFIPLPTILTIFSIVYGIKLAKFTLFIVNWVIRRIADIIP</sequence>
<proteinExistence type="predicted"/>
<gene>
    <name evidence="2" type="ORF">CLOSYM_00552</name>
</gene>
<keyword evidence="1" id="KW-0812">Transmembrane</keyword>
<reference evidence="2 3" key="1">
    <citation type="submission" date="2013-07" db="EMBL/GenBank/DDBJ databases">
        <authorList>
            <person name="Weinstock G."/>
            <person name="Sodergren E."/>
            <person name="Wylie T."/>
            <person name="Fulton L."/>
            <person name="Fulton R."/>
            <person name="Fronick C."/>
            <person name="O'Laughlin M."/>
            <person name="Godfrey J."/>
            <person name="Miner T."/>
            <person name="Herter B."/>
            <person name="Appelbaum E."/>
            <person name="Cordes M."/>
            <person name="Lek S."/>
            <person name="Wollam A."/>
            <person name="Pepin K.H."/>
            <person name="Palsikar V.B."/>
            <person name="Mitreva M."/>
            <person name="Wilson R.K."/>
        </authorList>
    </citation>
    <scope>NUCLEOTIDE SEQUENCE [LARGE SCALE GENOMIC DNA]</scope>
    <source>
        <strain evidence="2 3">ATCC 14940</strain>
    </source>
</reference>
<dbReference type="EMBL" id="AWSU01000045">
    <property type="protein sequence ID" value="ERI79917.1"/>
    <property type="molecule type" value="Genomic_DNA"/>
</dbReference>